<evidence type="ECO:0000256" key="1">
    <source>
        <dbReference type="SAM" id="SignalP"/>
    </source>
</evidence>
<accession>A0AAD3S225</accession>
<organism evidence="2 3">
    <name type="scientific">Nepenthes gracilis</name>
    <name type="common">Slender pitcher plant</name>
    <dbReference type="NCBI Taxonomy" id="150966"/>
    <lineage>
        <taxon>Eukaryota</taxon>
        <taxon>Viridiplantae</taxon>
        <taxon>Streptophyta</taxon>
        <taxon>Embryophyta</taxon>
        <taxon>Tracheophyta</taxon>
        <taxon>Spermatophyta</taxon>
        <taxon>Magnoliopsida</taxon>
        <taxon>eudicotyledons</taxon>
        <taxon>Gunneridae</taxon>
        <taxon>Pentapetalae</taxon>
        <taxon>Caryophyllales</taxon>
        <taxon>Nepenthaceae</taxon>
        <taxon>Nepenthes</taxon>
    </lineage>
</organism>
<keyword evidence="1" id="KW-0732">Signal</keyword>
<dbReference type="AlphaFoldDB" id="A0AAD3S225"/>
<reference evidence="2" key="1">
    <citation type="submission" date="2023-05" db="EMBL/GenBank/DDBJ databases">
        <title>Nepenthes gracilis genome sequencing.</title>
        <authorList>
            <person name="Fukushima K."/>
        </authorList>
    </citation>
    <scope>NUCLEOTIDE SEQUENCE</scope>
    <source>
        <strain evidence="2">SING2019-196</strain>
    </source>
</reference>
<dbReference type="EMBL" id="BSYO01000004">
    <property type="protein sequence ID" value="GMH02975.1"/>
    <property type="molecule type" value="Genomic_DNA"/>
</dbReference>
<evidence type="ECO:0000313" key="3">
    <source>
        <dbReference type="Proteomes" id="UP001279734"/>
    </source>
</evidence>
<protein>
    <submittedName>
        <fullName evidence="2">Uncharacterized protein</fullName>
    </submittedName>
</protein>
<feature type="signal peptide" evidence="1">
    <location>
        <begin position="1"/>
        <end position="17"/>
    </location>
</feature>
<evidence type="ECO:0000313" key="2">
    <source>
        <dbReference type="EMBL" id="GMH02975.1"/>
    </source>
</evidence>
<dbReference type="Proteomes" id="UP001279734">
    <property type="component" value="Unassembled WGS sequence"/>
</dbReference>
<feature type="chain" id="PRO_5042102825" evidence="1">
    <location>
        <begin position="18"/>
        <end position="91"/>
    </location>
</feature>
<proteinExistence type="predicted"/>
<sequence>MVAVGFSFVFLLQMLHSSPGCWEGLSFFLYPLASIAELACKAVLKKPLQQRAATAVVLLKLVGLLRWTSSGYSISKIPSSWRNVKLLERWA</sequence>
<keyword evidence="3" id="KW-1185">Reference proteome</keyword>
<gene>
    <name evidence="2" type="ORF">Nepgr_004814</name>
</gene>
<comment type="caution">
    <text evidence="2">The sequence shown here is derived from an EMBL/GenBank/DDBJ whole genome shotgun (WGS) entry which is preliminary data.</text>
</comment>
<name>A0AAD3S225_NEPGR</name>